<comment type="caution">
    <text evidence="1">The sequence shown here is derived from an EMBL/GenBank/DDBJ whole genome shotgun (WGS) entry which is preliminary data.</text>
</comment>
<dbReference type="EMBL" id="JARKNE010000006">
    <property type="protein sequence ID" value="KAK5824921.1"/>
    <property type="molecule type" value="Genomic_DNA"/>
</dbReference>
<name>A0ABR0PKW1_GOSAR</name>
<sequence length="94" mass="10676">MDLIGVTSKQIDYENNWIVDSGCSDHMKSEKEKLQNVLDYKGSRVVENQDTRPVKLQQAIVNVLDPVEDIEGCVDRLEMGSRDFHAKPKVKLMG</sequence>
<proteinExistence type="predicted"/>
<reference evidence="1 2" key="1">
    <citation type="submission" date="2023-03" db="EMBL/GenBank/DDBJ databases">
        <title>WGS of Gossypium arboreum.</title>
        <authorList>
            <person name="Yu D."/>
        </authorList>
    </citation>
    <scope>NUCLEOTIDE SEQUENCE [LARGE SCALE GENOMIC DNA]</scope>
    <source>
        <tissue evidence="1">Leaf</tissue>
    </source>
</reference>
<evidence type="ECO:0000313" key="2">
    <source>
        <dbReference type="Proteomes" id="UP001358586"/>
    </source>
</evidence>
<evidence type="ECO:0000313" key="1">
    <source>
        <dbReference type="EMBL" id="KAK5824921.1"/>
    </source>
</evidence>
<protein>
    <submittedName>
        <fullName evidence="1">Uncharacterized protein</fullName>
    </submittedName>
</protein>
<dbReference type="Proteomes" id="UP001358586">
    <property type="component" value="Chromosome 6"/>
</dbReference>
<organism evidence="1 2">
    <name type="scientific">Gossypium arboreum</name>
    <name type="common">Tree cotton</name>
    <name type="synonym">Gossypium nanking</name>
    <dbReference type="NCBI Taxonomy" id="29729"/>
    <lineage>
        <taxon>Eukaryota</taxon>
        <taxon>Viridiplantae</taxon>
        <taxon>Streptophyta</taxon>
        <taxon>Embryophyta</taxon>
        <taxon>Tracheophyta</taxon>
        <taxon>Spermatophyta</taxon>
        <taxon>Magnoliopsida</taxon>
        <taxon>eudicotyledons</taxon>
        <taxon>Gunneridae</taxon>
        <taxon>Pentapetalae</taxon>
        <taxon>rosids</taxon>
        <taxon>malvids</taxon>
        <taxon>Malvales</taxon>
        <taxon>Malvaceae</taxon>
        <taxon>Malvoideae</taxon>
        <taxon>Gossypium</taxon>
    </lineage>
</organism>
<gene>
    <name evidence="1" type="ORF">PVK06_019710</name>
</gene>
<accession>A0ABR0PKW1</accession>
<keyword evidence="2" id="KW-1185">Reference proteome</keyword>